<dbReference type="PANTHER" id="PTHR12949:SF0">
    <property type="entry name" value="DNA-DIRECTED RNA POLYMERASE III SUBUNIT RPC3"/>
    <property type="match status" value="1"/>
</dbReference>
<evidence type="ECO:0000313" key="2">
    <source>
        <dbReference type="EMBL" id="MBW83303.1"/>
    </source>
</evidence>
<keyword evidence="1" id="KW-0539">Nucleus</keyword>
<comment type="similarity">
    <text evidence="1">Belongs to the eukaryotic RPC3/POLR3C RNA polymerase subunit family.</text>
</comment>
<dbReference type="GO" id="GO:0005666">
    <property type="term" value="C:RNA polymerase III complex"/>
    <property type="evidence" value="ECO:0007669"/>
    <property type="project" value="UniProtKB-UniRule"/>
</dbReference>
<dbReference type="EMBL" id="GGEC01002820">
    <property type="protein sequence ID" value="MBW83303.1"/>
    <property type="molecule type" value="Transcribed_RNA"/>
</dbReference>
<proteinExistence type="inferred from homology"/>
<keyword evidence="1" id="KW-0240">DNA-directed RNA polymerase</keyword>
<sequence length="108" mass="12686">MNVFEHKSHDILQSCMQKVVVGAASFLLWKVNKQTLWERVLDEMFHAALNLNLRVAHEMDQQKEVLNIPPDRLDGPMKDRFEKLKKVRLVLESSLIKLDDAIMLFHDF</sequence>
<comment type="subunit">
    <text evidence="1">Component of the RNA polymerase III (Pol III) complex consisting of 17 subunits.</text>
</comment>
<evidence type="ECO:0000256" key="1">
    <source>
        <dbReference type="RuleBase" id="RU367076"/>
    </source>
</evidence>
<organism evidence="2">
    <name type="scientific">Rhizophora mucronata</name>
    <name type="common">Asiatic mangrove</name>
    <dbReference type="NCBI Taxonomy" id="61149"/>
    <lineage>
        <taxon>Eukaryota</taxon>
        <taxon>Viridiplantae</taxon>
        <taxon>Streptophyta</taxon>
        <taxon>Embryophyta</taxon>
        <taxon>Tracheophyta</taxon>
        <taxon>Spermatophyta</taxon>
        <taxon>Magnoliopsida</taxon>
        <taxon>eudicotyledons</taxon>
        <taxon>Gunneridae</taxon>
        <taxon>Pentapetalae</taxon>
        <taxon>rosids</taxon>
        <taxon>fabids</taxon>
        <taxon>Malpighiales</taxon>
        <taxon>Rhizophoraceae</taxon>
        <taxon>Rhizophora</taxon>
    </lineage>
</organism>
<comment type="function">
    <text evidence="1">DNA-dependent RNA polymerase catalyzes the transcription of DNA into RNA using the four ribonucleoside triphosphates as substrates. Specific core component of RNA polymerase III which synthesizes small RNAs, such as 5S rRNA and tRNAs.</text>
</comment>
<keyword evidence="1" id="KW-0804">Transcription</keyword>
<reference evidence="2" key="1">
    <citation type="submission" date="2018-02" db="EMBL/GenBank/DDBJ databases">
        <title>Rhizophora mucronata_Transcriptome.</title>
        <authorList>
            <person name="Meera S.P."/>
            <person name="Sreeshan A."/>
            <person name="Augustine A."/>
        </authorList>
    </citation>
    <scope>NUCLEOTIDE SEQUENCE</scope>
    <source>
        <tissue evidence="2">Leaf</tissue>
    </source>
</reference>
<dbReference type="InterPro" id="IPR039748">
    <property type="entry name" value="RPC3"/>
</dbReference>
<name>A0A2P2IQ16_RHIMU</name>
<protein>
    <recommendedName>
        <fullName evidence="1">DNA-directed RNA polymerase III subunit RPC3</fullName>
        <shortName evidence="1">RNA polymerase III subunit C3</shortName>
    </recommendedName>
</protein>
<dbReference type="GO" id="GO:0003697">
    <property type="term" value="F:single-stranded DNA binding"/>
    <property type="evidence" value="ECO:0007669"/>
    <property type="project" value="UniProtKB-UniRule"/>
</dbReference>
<comment type="subcellular location">
    <subcellularLocation>
        <location evidence="1">Nucleus</location>
    </subcellularLocation>
</comment>
<dbReference type="PANTHER" id="PTHR12949">
    <property type="entry name" value="RNA POLYMERASE III DNA DIRECTED -RELATED"/>
    <property type="match status" value="1"/>
</dbReference>
<accession>A0A2P2IQ16</accession>
<dbReference type="AlphaFoldDB" id="A0A2P2IQ16"/>